<dbReference type="EMBL" id="PYAS01000005">
    <property type="protein sequence ID" value="PSL29245.1"/>
    <property type="molecule type" value="Genomic_DNA"/>
</dbReference>
<dbReference type="Pfam" id="PF09720">
    <property type="entry name" value="Unstab_antitox"/>
    <property type="match status" value="1"/>
</dbReference>
<protein>
    <submittedName>
        <fullName evidence="1">Putative addiction module component</fullName>
    </submittedName>
</protein>
<gene>
    <name evidence="1" type="ORF">CLV60_10580</name>
</gene>
<evidence type="ECO:0000313" key="1">
    <source>
        <dbReference type="EMBL" id="PSL29245.1"/>
    </source>
</evidence>
<proteinExistence type="predicted"/>
<dbReference type="AlphaFoldDB" id="A0A2P8G5T7"/>
<dbReference type="Proteomes" id="UP000241964">
    <property type="component" value="Unassembled WGS sequence"/>
</dbReference>
<comment type="caution">
    <text evidence="1">The sequence shown here is derived from an EMBL/GenBank/DDBJ whole genome shotgun (WGS) entry which is preliminary data.</text>
</comment>
<name>A0A2P8G5T7_9BACT</name>
<organism evidence="1 2">
    <name type="scientific">Dyadobacter jiangsuensis</name>
    <dbReference type="NCBI Taxonomy" id="1591085"/>
    <lineage>
        <taxon>Bacteria</taxon>
        <taxon>Pseudomonadati</taxon>
        <taxon>Bacteroidota</taxon>
        <taxon>Cytophagia</taxon>
        <taxon>Cytophagales</taxon>
        <taxon>Spirosomataceae</taxon>
        <taxon>Dyadobacter</taxon>
    </lineage>
</organism>
<sequence>MKLRYLSGCRSIPKSFLIPISEWNLLKAKSQDTDEKKWPEIPEWHKHLLAERIEAYENGLEEVFDSEEVLKDIEKDLY</sequence>
<evidence type="ECO:0000313" key="2">
    <source>
        <dbReference type="Proteomes" id="UP000241964"/>
    </source>
</evidence>
<dbReference type="InterPro" id="IPR013406">
    <property type="entry name" value="CHP02574_addiction_mod"/>
</dbReference>
<keyword evidence="2" id="KW-1185">Reference proteome</keyword>
<reference evidence="1 2" key="1">
    <citation type="submission" date="2018-03" db="EMBL/GenBank/DDBJ databases">
        <title>Genomic Encyclopedia of Archaeal and Bacterial Type Strains, Phase II (KMG-II): from individual species to whole genera.</title>
        <authorList>
            <person name="Goeker M."/>
        </authorList>
    </citation>
    <scope>NUCLEOTIDE SEQUENCE [LARGE SCALE GENOMIC DNA]</scope>
    <source>
        <strain evidence="1 2">DSM 29057</strain>
    </source>
</reference>
<accession>A0A2P8G5T7</accession>